<evidence type="ECO:0000256" key="2">
    <source>
        <dbReference type="SAM" id="SignalP"/>
    </source>
</evidence>
<dbReference type="Proteomes" id="UP000198287">
    <property type="component" value="Unassembled WGS sequence"/>
</dbReference>
<comment type="caution">
    <text evidence="3">The sequence shown here is derived from an EMBL/GenBank/DDBJ whole genome shotgun (WGS) entry which is preliminary data.</text>
</comment>
<feature type="region of interest" description="Disordered" evidence="1">
    <location>
        <begin position="29"/>
        <end position="52"/>
    </location>
</feature>
<protein>
    <submittedName>
        <fullName evidence="3">Uncharacterized protein</fullName>
    </submittedName>
</protein>
<keyword evidence="2" id="KW-0732">Signal</keyword>
<gene>
    <name evidence="3" type="ORF">Fcan01_06709</name>
</gene>
<feature type="compositionally biased region" description="Low complexity" evidence="1">
    <location>
        <begin position="126"/>
        <end position="141"/>
    </location>
</feature>
<feature type="region of interest" description="Disordered" evidence="1">
    <location>
        <begin position="119"/>
        <end position="141"/>
    </location>
</feature>
<name>A0A226EP70_FOLCA</name>
<organism evidence="3 4">
    <name type="scientific">Folsomia candida</name>
    <name type="common">Springtail</name>
    <dbReference type="NCBI Taxonomy" id="158441"/>
    <lineage>
        <taxon>Eukaryota</taxon>
        <taxon>Metazoa</taxon>
        <taxon>Ecdysozoa</taxon>
        <taxon>Arthropoda</taxon>
        <taxon>Hexapoda</taxon>
        <taxon>Collembola</taxon>
        <taxon>Entomobryomorpha</taxon>
        <taxon>Isotomoidea</taxon>
        <taxon>Isotomidae</taxon>
        <taxon>Proisotominae</taxon>
        <taxon>Folsomia</taxon>
    </lineage>
</organism>
<sequence>MFLKCKRGGPFYILTLILLFPTFVLGNGSHQHSNPTVKNSTNFNTNKNGKINSPAKVVVTPHPFNHKMNLTKAKNSTPFHNVSTTKTNNATKHLKSSSQNFTLNSTTTYHNHGHVKPKTLNTTSFGSLNSSTTKKSNGTTNPLKYTSQANSSKPHTTLQHSHISTNFTKTNFTKPIAKPNPTKSIAKLNATKPFTKLNATKPIFMPPISKKNSTNLGNLTKNNTLNLHPKNDKPLFPSKYIPHHCLTTNCTMGIPSCPFGYMKLDHDKTGCPKLSESRNYCCPFGQGPSCFTTSCTPFISTCPTGYRQLDRDMTSCGKKNHERSFCCLKNREIKIFNTSCTTFIPTCPAGYKKVKRLTGKKANCTKTYMQRNTCLKTSSGSRNGSGVTMLVAMVFSIVAGLAR</sequence>
<dbReference type="AlphaFoldDB" id="A0A226EP70"/>
<proteinExistence type="predicted"/>
<feature type="signal peptide" evidence="2">
    <location>
        <begin position="1"/>
        <end position="26"/>
    </location>
</feature>
<reference evidence="3 4" key="1">
    <citation type="submission" date="2015-12" db="EMBL/GenBank/DDBJ databases">
        <title>The genome of Folsomia candida.</title>
        <authorList>
            <person name="Faddeeva A."/>
            <person name="Derks M.F."/>
            <person name="Anvar Y."/>
            <person name="Smit S."/>
            <person name="Van Straalen N."/>
            <person name="Roelofs D."/>
        </authorList>
    </citation>
    <scope>NUCLEOTIDE SEQUENCE [LARGE SCALE GENOMIC DNA]</scope>
    <source>
        <strain evidence="3 4">VU population</strain>
        <tissue evidence="3">Whole body</tissue>
    </source>
</reference>
<dbReference type="EMBL" id="LNIX01000003">
    <property type="protein sequence ID" value="OXA58366.1"/>
    <property type="molecule type" value="Genomic_DNA"/>
</dbReference>
<keyword evidence="4" id="KW-1185">Reference proteome</keyword>
<feature type="chain" id="PRO_5012217739" evidence="2">
    <location>
        <begin position="27"/>
        <end position="403"/>
    </location>
</feature>
<evidence type="ECO:0000313" key="4">
    <source>
        <dbReference type="Proteomes" id="UP000198287"/>
    </source>
</evidence>
<evidence type="ECO:0000313" key="3">
    <source>
        <dbReference type="EMBL" id="OXA58366.1"/>
    </source>
</evidence>
<accession>A0A226EP70</accession>
<evidence type="ECO:0000256" key="1">
    <source>
        <dbReference type="SAM" id="MobiDB-lite"/>
    </source>
</evidence>
<feature type="compositionally biased region" description="Polar residues" evidence="1">
    <location>
        <begin position="29"/>
        <end position="51"/>
    </location>
</feature>